<evidence type="ECO:0000256" key="4">
    <source>
        <dbReference type="PROSITE-ProRule" id="PRU00076"/>
    </source>
</evidence>
<dbReference type="InterPro" id="IPR057086">
    <property type="entry name" value="GBD_Irg-7_N"/>
</dbReference>
<dbReference type="Pfam" id="PF00059">
    <property type="entry name" value="Lectin_C"/>
    <property type="match status" value="1"/>
</dbReference>
<keyword evidence="2" id="KW-0964">Secreted</keyword>
<feature type="signal peptide" evidence="5">
    <location>
        <begin position="1"/>
        <end position="22"/>
    </location>
</feature>
<reference evidence="9" key="1">
    <citation type="submission" date="2022-11" db="UniProtKB">
        <authorList>
            <consortium name="WormBaseParasite"/>
        </authorList>
    </citation>
    <scope>IDENTIFICATION</scope>
</reference>
<dbReference type="SMART" id="SM00034">
    <property type="entry name" value="CLECT"/>
    <property type="match status" value="1"/>
</dbReference>
<dbReference type="PANTHER" id="PTHR47324">
    <property type="entry name" value="PROTEIN IRG-7-RELATED"/>
    <property type="match status" value="1"/>
</dbReference>
<evidence type="ECO:0000256" key="3">
    <source>
        <dbReference type="ARBA" id="ARBA00022729"/>
    </source>
</evidence>
<dbReference type="Gene3D" id="2.10.25.10">
    <property type="entry name" value="Laminin"/>
    <property type="match status" value="3"/>
</dbReference>
<evidence type="ECO:0000259" key="6">
    <source>
        <dbReference type="PROSITE" id="PS50026"/>
    </source>
</evidence>
<dbReference type="InterPro" id="IPR053295">
    <property type="entry name" value="Innate_immunity_reg"/>
</dbReference>
<dbReference type="SUPFAM" id="SSF56436">
    <property type="entry name" value="C-type lectin-like"/>
    <property type="match status" value="1"/>
</dbReference>
<keyword evidence="8" id="KW-1185">Reference proteome</keyword>
<dbReference type="Pfam" id="PF23623">
    <property type="entry name" value="GBD_IRG7_N"/>
    <property type="match status" value="1"/>
</dbReference>
<evidence type="ECO:0000313" key="8">
    <source>
        <dbReference type="Proteomes" id="UP000887566"/>
    </source>
</evidence>
<accession>A0A914W3J4</accession>
<proteinExistence type="predicted"/>
<sequence>MTVSRFLLFTIVFIANAACCTALSSPEVRGKLDTVSHHTSNNVLLRAIDATTKSTRRSANLPPPVRRPHRDKNGIAPCPPGTTGLNCATIYCPTRGSVENGDSRSSIESASIPTCQGNFTFPVDVYMSGIDLVVLAYSDVKPTATVTNMNGTAFQPNNMEEQDKSATYHFDYLPPSQYIVFVQSAMSDTCNALVGGNTVVTVSGGFVTDSSSDYPVNHMVENNSSWFVLHVNSEASPAHPTSLQIFENDRQIQSFLDMSSPEHIRYHCAYEFYAGMVRCTSVNLYTFKILGVDSDGNAWQRLDTFPCFPPSLTTGTPATGSTSSPPLITSCLNGGLLLNDTTPPVCYCGQFYTGTRCETSLCFNDGSLIASSGSCACPLGYSGQHCEHVRCIAPSGYDFDTSKRALIFIVRNSNSMQNAILQIHSAAALITTHFSAAHPDYIVQFVLTTFGNGSLSTTVYQNPADFLQAIENIGTIAAGCDDNVLTAIEATFASGSFPRAPVFIFTDAAAVDYQQTYSIMNQLSFWRGELYFVVTNAGPGCVLDTLQPGYRVFDELAQFSHGLRMHIQDTTIANLLSNLATYLYNTDTILIDDLVNCQNQLPYQPFFVDNQTSDLIILATGTSLSLMLTLPNGTVANPAPSFYQNNTYVWAFGSSMSPSTTLATGAYFLSFNSTAAPCSYRVNARSDLQFFFSVSNNINTDTKGPEPVWNSEAHIVAHLNTLDMSNVFSLYAEAFVTVNNQDVRSVLYAANGIYRDGCDFGLYFGTWTCSVPQQTFYLTVFGNDNDGKTFQRTLTGFCSAAVIPSIPPNGCANGGVIQNGICFCPPLWQGSQCTQIQCLNGGTSLGSVCQCIPGFTNTHCEQVACFQTNPNPSFDVNGRSLTFILQNSFTMKYIAQQLSQQAVTLVNNIQSQHINWITQYQIILFDNTTVQVYRNNTNAAGFIDGLRQLPNDITPSFPPPCEPQQTIPALITALQSANANGYVFVFTDRPALLNETVLNEMLVLINQLKVQITFAITTPKPCQDPFSTPETQIFGQIAEISGGVSFVVASYYVKNWLQYIPTLYSSGLVYEDFAYDCTTENQTFYFPVDSHTQSVTLTVIGYGNTIELKPPGPSSPYLVIYDVYSDSALHIVSAVQGCEDGWNWDGETHCFIFVIQAVSWTSARDTCHSYNSALATVFDSKIAQFLKRESDQTDFWIGLNDIDQQGVFVWDSIDANSTQQLNTTGYQDWAPNQPSNDPTLRCVVAQHMANEPEGWATVNCDLGHFFVCMKHAYVTGFEPEDPNENSIKPGIWSVKISTTTLNGQPQACAVQVRSQSAIQIYSGFVTSMHDDTILAEPVIGSRNNMMVAHTSHLVEDGTAFAPGSLEYMHMYRENLTIEQVQTYAGRASCAYEYISTPFHCPDTQFQVLATGVDQFGYLFQRIQPVVCLGGTLGGCANGGHLHDGFCMCAPYWTGLNCETAICVNDGVLMPGGLHCKCPEGYSGNSCQYDTCLPPIPTRFQTGDVSLVLVVDGTHQNGFVAQQLGTFLSHWLSALSNNQPGWFLNYILVVFRDHSAVPIVEPPFVATDISTFVSYFLNVTKTFTGNSDCPKNVLGGLLAALSSPKLLPNSVVLVFTPASPYDPYLESEVLDQVALTHSMVNFIIADYTGAGACGDFSGQATQTYFNISQTSGGNVYHLEPTNVTPFLSALMPTLYSSADLVQMSSADCSNITQYIQVDYHTRELTFDIFAINGNSVSFQSVTVTMPNGKIIFKG</sequence>
<dbReference type="CDD" id="cd00037">
    <property type="entry name" value="CLECT"/>
    <property type="match status" value="1"/>
</dbReference>
<dbReference type="SMART" id="SM00604">
    <property type="entry name" value="MD"/>
    <property type="match status" value="3"/>
</dbReference>
<evidence type="ECO:0000256" key="2">
    <source>
        <dbReference type="ARBA" id="ARBA00022525"/>
    </source>
</evidence>
<dbReference type="InterPro" id="IPR016187">
    <property type="entry name" value="CTDL_fold"/>
</dbReference>
<feature type="disulfide bond" evidence="4">
    <location>
        <begin position="377"/>
        <end position="386"/>
    </location>
</feature>
<keyword evidence="3 5" id="KW-0732">Signal</keyword>
<dbReference type="InterPro" id="IPR001304">
    <property type="entry name" value="C-type_lectin-like"/>
</dbReference>
<comment type="subcellular location">
    <subcellularLocation>
        <location evidence="1">Secreted</location>
    </subcellularLocation>
</comment>
<dbReference type="InterPro" id="IPR056861">
    <property type="entry name" value="HMCN1-like_VWA"/>
</dbReference>
<dbReference type="PROSITE" id="PS01186">
    <property type="entry name" value="EGF_2"/>
    <property type="match status" value="3"/>
</dbReference>
<feature type="disulfide bond" evidence="4">
    <location>
        <begin position="1477"/>
        <end position="1486"/>
    </location>
</feature>
<dbReference type="InterPro" id="IPR016186">
    <property type="entry name" value="C-type_lectin-like/link_sf"/>
</dbReference>
<keyword evidence="4" id="KW-1015">Disulfide bond</keyword>
<dbReference type="InterPro" id="IPR006582">
    <property type="entry name" value="MD_domain"/>
</dbReference>
<dbReference type="PROSITE" id="PS00022">
    <property type="entry name" value="EGF_1"/>
    <property type="match status" value="2"/>
</dbReference>
<keyword evidence="4" id="KW-0245">EGF-like domain</keyword>
<dbReference type="InterPro" id="IPR000742">
    <property type="entry name" value="EGF"/>
</dbReference>
<feature type="domain" description="C-type lectin" evidence="7">
    <location>
        <begin position="1146"/>
        <end position="1269"/>
    </location>
</feature>
<feature type="domain" description="EGF-like" evidence="6">
    <location>
        <begin position="353"/>
        <end position="387"/>
    </location>
</feature>
<comment type="caution">
    <text evidence="4">Lacks conserved residue(s) required for the propagation of feature annotation.</text>
</comment>
<dbReference type="Pfam" id="PF24415">
    <property type="entry name" value="Ig_Irg-7"/>
    <property type="match status" value="3"/>
</dbReference>
<dbReference type="WBParaSite" id="PSAMB.scaffold2983size20205.g19830.t1">
    <property type="protein sequence ID" value="PSAMB.scaffold2983size20205.g19830.t1"/>
    <property type="gene ID" value="PSAMB.scaffold2983size20205.g19830"/>
</dbReference>
<dbReference type="Pfam" id="PF25106">
    <property type="entry name" value="VWA_4"/>
    <property type="match status" value="3"/>
</dbReference>
<dbReference type="SMART" id="SM00181">
    <property type="entry name" value="EGF"/>
    <property type="match status" value="3"/>
</dbReference>
<protein>
    <submittedName>
        <fullName evidence="9">Uncharacterized protein</fullName>
    </submittedName>
</protein>
<dbReference type="PROSITE" id="PS50026">
    <property type="entry name" value="EGF_3"/>
    <property type="match status" value="2"/>
</dbReference>
<dbReference type="PROSITE" id="PS50041">
    <property type="entry name" value="C_TYPE_LECTIN_2"/>
    <property type="match status" value="1"/>
</dbReference>
<organism evidence="8 9">
    <name type="scientific">Plectus sambesii</name>
    <dbReference type="NCBI Taxonomy" id="2011161"/>
    <lineage>
        <taxon>Eukaryota</taxon>
        <taxon>Metazoa</taxon>
        <taxon>Ecdysozoa</taxon>
        <taxon>Nematoda</taxon>
        <taxon>Chromadorea</taxon>
        <taxon>Plectida</taxon>
        <taxon>Plectina</taxon>
        <taxon>Plectoidea</taxon>
        <taxon>Plectidae</taxon>
        <taxon>Plectus</taxon>
    </lineage>
</organism>
<dbReference type="Gene3D" id="3.10.100.10">
    <property type="entry name" value="Mannose-Binding Protein A, subunit A"/>
    <property type="match status" value="1"/>
</dbReference>
<feature type="domain" description="EGF-like" evidence="6">
    <location>
        <begin position="1453"/>
        <end position="1487"/>
    </location>
</feature>
<name>A0A914W3J4_9BILA</name>
<evidence type="ECO:0000313" key="9">
    <source>
        <dbReference type="WBParaSite" id="PSAMB.scaffold2983size20205.g19830.t1"/>
    </source>
</evidence>
<evidence type="ECO:0000256" key="1">
    <source>
        <dbReference type="ARBA" id="ARBA00004613"/>
    </source>
</evidence>
<dbReference type="PANTHER" id="PTHR47324:SF3">
    <property type="entry name" value="EGF-LIKE DOMAIN-CONTAINING PROTEIN"/>
    <property type="match status" value="1"/>
</dbReference>
<dbReference type="InterPro" id="IPR057085">
    <property type="entry name" value="Ig_Irg-7"/>
</dbReference>
<evidence type="ECO:0000256" key="5">
    <source>
        <dbReference type="SAM" id="SignalP"/>
    </source>
</evidence>
<feature type="chain" id="PRO_5037356977" evidence="5">
    <location>
        <begin position="23"/>
        <end position="1753"/>
    </location>
</feature>
<dbReference type="Proteomes" id="UP000887566">
    <property type="component" value="Unplaced"/>
</dbReference>
<evidence type="ECO:0000259" key="7">
    <source>
        <dbReference type="PROSITE" id="PS50041"/>
    </source>
</evidence>